<dbReference type="GO" id="GO:0043565">
    <property type="term" value="F:sequence-specific DNA binding"/>
    <property type="evidence" value="ECO:0007669"/>
    <property type="project" value="InterPro"/>
</dbReference>
<reference evidence="6" key="1">
    <citation type="submission" date="2016-10" db="EMBL/GenBank/DDBJ databases">
        <authorList>
            <person name="Varghese N."/>
            <person name="Submissions S."/>
        </authorList>
    </citation>
    <scope>NUCLEOTIDE SEQUENCE [LARGE SCALE GENOMIC DNA]</scope>
    <source>
        <strain evidence="6">DSM 23317</strain>
    </source>
</reference>
<dbReference type="SUPFAM" id="SSF51215">
    <property type="entry name" value="Regulatory protein AraC"/>
    <property type="match status" value="1"/>
</dbReference>
<gene>
    <name evidence="5" type="ORF">SAMN04488540_101262</name>
</gene>
<dbReference type="SUPFAM" id="SSF46689">
    <property type="entry name" value="Homeodomain-like"/>
    <property type="match status" value="1"/>
</dbReference>
<evidence type="ECO:0000313" key="5">
    <source>
        <dbReference type="EMBL" id="SDI38676.1"/>
    </source>
</evidence>
<keyword evidence="3" id="KW-0804">Transcription</keyword>
<protein>
    <submittedName>
        <fullName evidence="5">AraC-type DNA-binding protein</fullName>
    </submittedName>
</protein>
<evidence type="ECO:0000259" key="4">
    <source>
        <dbReference type="PROSITE" id="PS01124"/>
    </source>
</evidence>
<keyword evidence="6" id="KW-1185">Reference proteome</keyword>
<dbReference type="EMBL" id="FNEM01000001">
    <property type="protein sequence ID" value="SDI38676.1"/>
    <property type="molecule type" value="Genomic_DNA"/>
</dbReference>
<proteinExistence type="predicted"/>
<dbReference type="PANTHER" id="PTHR43280:SF32">
    <property type="entry name" value="TRANSCRIPTIONAL REGULATORY PROTEIN"/>
    <property type="match status" value="1"/>
</dbReference>
<feature type="domain" description="HTH araC/xylS-type" evidence="4">
    <location>
        <begin position="198"/>
        <end position="296"/>
    </location>
</feature>
<accession>A0A1G8K5A9</accession>
<evidence type="ECO:0000256" key="3">
    <source>
        <dbReference type="ARBA" id="ARBA00023163"/>
    </source>
</evidence>
<dbReference type="InterPro" id="IPR020449">
    <property type="entry name" value="Tscrpt_reg_AraC-type_HTH"/>
</dbReference>
<dbReference type="RefSeq" id="WP_090360693.1">
    <property type="nucleotide sequence ID" value="NZ_FNEM01000001.1"/>
</dbReference>
<dbReference type="PROSITE" id="PS01124">
    <property type="entry name" value="HTH_ARAC_FAMILY_2"/>
    <property type="match status" value="1"/>
</dbReference>
<dbReference type="Gene3D" id="1.10.10.60">
    <property type="entry name" value="Homeodomain-like"/>
    <property type="match status" value="1"/>
</dbReference>
<dbReference type="InterPro" id="IPR037923">
    <property type="entry name" value="HTH-like"/>
</dbReference>
<dbReference type="PANTHER" id="PTHR43280">
    <property type="entry name" value="ARAC-FAMILY TRANSCRIPTIONAL REGULATOR"/>
    <property type="match status" value="1"/>
</dbReference>
<dbReference type="Pfam" id="PF12833">
    <property type="entry name" value="HTH_18"/>
    <property type="match status" value="1"/>
</dbReference>
<dbReference type="InterPro" id="IPR018060">
    <property type="entry name" value="HTH_AraC"/>
</dbReference>
<evidence type="ECO:0000313" key="6">
    <source>
        <dbReference type="Proteomes" id="UP000199527"/>
    </source>
</evidence>
<name>A0A1G8K5A9_9GAMM</name>
<dbReference type="AlphaFoldDB" id="A0A1G8K5A9"/>
<dbReference type="InterPro" id="IPR009057">
    <property type="entry name" value="Homeodomain-like_sf"/>
</dbReference>
<keyword evidence="1" id="KW-0805">Transcription regulation</keyword>
<organism evidence="5 6">
    <name type="scientific">Ferrimonas sediminum</name>
    <dbReference type="NCBI Taxonomy" id="718193"/>
    <lineage>
        <taxon>Bacteria</taxon>
        <taxon>Pseudomonadati</taxon>
        <taxon>Pseudomonadota</taxon>
        <taxon>Gammaproteobacteria</taxon>
        <taxon>Alteromonadales</taxon>
        <taxon>Ferrimonadaceae</taxon>
        <taxon>Ferrimonas</taxon>
    </lineage>
</organism>
<dbReference type="SMART" id="SM00342">
    <property type="entry name" value="HTH_ARAC"/>
    <property type="match status" value="1"/>
</dbReference>
<dbReference type="GO" id="GO:0003700">
    <property type="term" value="F:DNA-binding transcription factor activity"/>
    <property type="evidence" value="ECO:0007669"/>
    <property type="project" value="InterPro"/>
</dbReference>
<keyword evidence="2 5" id="KW-0238">DNA-binding</keyword>
<dbReference type="PRINTS" id="PR00032">
    <property type="entry name" value="HTHARAC"/>
</dbReference>
<evidence type="ECO:0000256" key="2">
    <source>
        <dbReference type="ARBA" id="ARBA00023125"/>
    </source>
</evidence>
<dbReference type="Proteomes" id="UP000199527">
    <property type="component" value="Unassembled WGS sequence"/>
</dbReference>
<dbReference type="OrthoDB" id="9814125at2"/>
<evidence type="ECO:0000256" key="1">
    <source>
        <dbReference type="ARBA" id="ARBA00023015"/>
    </source>
</evidence>
<sequence>MPSPENSDASLRSITFHNPRLTGLGLEPMTLSELKSKVSADFIQKPERVNLYMLILVTSGQGQHRIDFQNWPMVPGTLICVRPGQVQQWLTNNHYEADIILIAPDALPYHSGQQLPQQLSLLRFDEWHTLLSLPQGDAAQLGDEFKRLRHDFEQYDGEELDAALIRHELMSLLLRIAKLQRLQPTVETGQSSHGRTYRLFRQALELHFMEQRSVQFYGRALGYSESTLSRACLAAEGRSAKQVIDHRIALEAQRLLAHSTASVAEIAHQLGFSEPTNFVKFFRRLIGVTPTAFRRQE</sequence>